<dbReference type="SMART" id="SM00305">
    <property type="entry name" value="HintC"/>
    <property type="match status" value="1"/>
</dbReference>
<dbReference type="Pfam" id="PF01058">
    <property type="entry name" value="Oxidored_q6"/>
    <property type="match status" value="1"/>
</dbReference>
<dbReference type="Gene3D" id="3.40.50.12280">
    <property type="match status" value="1"/>
</dbReference>
<organism evidence="2 3">
    <name type="scientific">Candidatus Terraquivivens tikiterensis</name>
    <dbReference type="NCBI Taxonomy" id="1980982"/>
    <lineage>
        <taxon>Archaea</taxon>
        <taxon>Nitrososphaerota</taxon>
        <taxon>Candidatus Wolframiiraptoraceae</taxon>
        <taxon>Candidatus Terraquivivens</taxon>
    </lineage>
</organism>
<dbReference type="PANTHER" id="PTHR11995">
    <property type="entry name" value="NADH DEHYDROGENASE"/>
    <property type="match status" value="1"/>
</dbReference>
<comment type="caution">
    <text evidence="2">The sequence shown here is derived from an EMBL/GenBank/DDBJ whole genome shotgun (WGS) entry which is preliminary data.</text>
</comment>
<dbReference type="InterPro" id="IPR036844">
    <property type="entry name" value="Hint_dom_sf"/>
</dbReference>
<dbReference type="CDD" id="cd00081">
    <property type="entry name" value="Hint"/>
    <property type="match status" value="1"/>
</dbReference>
<dbReference type="GO" id="GO:0015990">
    <property type="term" value="P:electron transport coupled proton transport"/>
    <property type="evidence" value="ECO:0007669"/>
    <property type="project" value="TreeGrafter"/>
</dbReference>
<dbReference type="EMBL" id="NDWU01000001">
    <property type="protein sequence ID" value="PUA34434.1"/>
    <property type="molecule type" value="Genomic_DNA"/>
</dbReference>
<dbReference type="GO" id="GO:0009060">
    <property type="term" value="P:aerobic respiration"/>
    <property type="evidence" value="ECO:0007669"/>
    <property type="project" value="TreeGrafter"/>
</dbReference>
<gene>
    <name evidence="2" type="ORF">B9J98_00785</name>
</gene>
<evidence type="ECO:0000259" key="1">
    <source>
        <dbReference type="SMART" id="SM00305"/>
    </source>
</evidence>
<accession>A0A2R7YA63</accession>
<dbReference type="SUPFAM" id="SSF51294">
    <property type="entry name" value="Hedgehog/intein (Hint) domain"/>
    <property type="match status" value="1"/>
</dbReference>
<dbReference type="InterPro" id="IPR006137">
    <property type="entry name" value="NADH_UbQ_OxRdtase-like_20kDa"/>
</dbReference>
<dbReference type="AlphaFoldDB" id="A0A2R7YA63"/>
<reference evidence="2 3" key="1">
    <citation type="submission" date="2017-04" db="EMBL/GenBank/DDBJ databases">
        <title>Draft Aigarchaeota genome from a New Zealand hot spring.</title>
        <authorList>
            <person name="Reysenbach A.-L."/>
            <person name="Donaho J.A."/>
            <person name="Gerhart J."/>
            <person name="Kelley J.F."/>
            <person name="Kouba K."/>
            <person name="Podar M."/>
            <person name="Stott M."/>
        </authorList>
    </citation>
    <scope>NUCLEOTIDE SEQUENCE [LARGE SCALE GENOMIC DNA]</scope>
    <source>
        <strain evidence="2">NZ13_MG1</strain>
    </source>
</reference>
<name>A0A2R7YA63_9ARCH</name>
<dbReference type="InterPro" id="IPR030934">
    <property type="entry name" value="Intein_C"/>
</dbReference>
<dbReference type="SUPFAM" id="SSF56770">
    <property type="entry name" value="HydA/Nqo6-like"/>
    <property type="match status" value="1"/>
</dbReference>
<dbReference type="PANTHER" id="PTHR11995:SF14">
    <property type="entry name" value="NADH DEHYDROGENASE [UBIQUINONE] IRON-SULFUR PROTEIN 7, MITOCHONDRIAL"/>
    <property type="match status" value="1"/>
</dbReference>
<dbReference type="Gene3D" id="2.170.16.10">
    <property type="entry name" value="Hedgehog/Intein (Hint) domain"/>
    <property type="match status" value="1"/>
</dbReference>
<dbReference type="InterPro" id="IPR003586">
    <property type="entry name" value="Hint_dom_C"/>
</dbReference>
<proteinExistence type="predicted"/>
<dbReference type="GO" id="GO:0045271">
    <property type="term" value="C:respiratory chain complex I"/>
    <property type="evidence" value="ECO:0007669"/>
    <property type="project" value="TreeGrafter"/>
</dbReference>
<dbReference type="NCBIfam" id="TIGR01443">
    <property type="entry name" value="intein_Cterm"/>
    <property type="match status" value="1"/>
</dbReference>
<dbReference type="GO" id="GO:0008137">
    <property type="term" value="F:NADH dehydrogenase (ubiquinone) activity"/>
    <property type="evidence" value="ECO:0007669"/>
    <property type="project" value="TreeGrafter"/>
</dbReference>
<dbReference type="PROSITE" id="PS50818">
    <property type="entry name" value="INTEIN_C_TER"/>
    <property type="match status" value="1"/>
</dbReference>
<sequence>MPDASRGFKKVLPERPRLIANGRGIALARVESIEPARFMPVYDIEVENYHNFFTQGILVHNCAISGGLYAKDSYNVIQGIDDIVPVDVYIPGCPPRPETLFQGILMLRDKIMNEVVR</sequence>
<dbReference type="GO" id="GO:0051536">
    <property type="term" value="F:iron-sulfur cluster binding"/>
    <property type="evidence" value="ECO:0007669"/>
    <property type="project" value="InterPro"/>
</dbReference>
<protein>
    <recommendedName>
        <fullName evidence="1">Hint domain-containing protein</fullName>
    </recommendedName>
</protein>
<feature type="domain" description="Hint" evidence="1">
    <location>
        <begin position="22"/>
        <end position="67"/>
    </location>
</feature>
<evidence type="ECO:0000313" key="2">
    <source>
        <dbReference type="EMBL" id="PUA34434.1"/>
    </source>
</evidence>
<evidence type="ECO:0000313" key="3">
    <source>
        <dbReference type="Proteomes" id="UP000244066"/>
    </source>
</evidence>
<dbReference type="Proteomes" id="UP000244066">
    <property type="component" value="Unassembled WGS sequence"/>
</dbReference>